<name>A0A918I3E0_9ACTN</name>
<dbReference type="Gene3D" id="3.30.750.24">
    <property type="entry name" value="STAS domain"/>
    <property type="match status" value="1"/>
</dbReference>
<dbReference type="Proteomes" id="UP000636661">
    <property type="component" value="Unassembled WGS sequence"/>
</dbReference>
<feature type="compositionally biased region" description="Low complexity" evidence="1">
    <location>
        <begin position="147"/>
        <end position="167"/>
    </location>
</feature>
<keyword evidence="3" id="KW-1185">Reference proteome</keyword>
<feature type="region of interest" description="Disordered" evidence="1">
    <location>
        <begin position="136"/>
        <end position="167"/>
    </location>
</feature>
<protein>
    <recommendedName>
        <fullName evidence="4">STAS domain-containing protein</fullName>
    </recommendedName>
</protein>
<feature type="region of interest" description="Disordered" evidence="1">
    <location>
        <begin position="1"/>
        <end position="35"/>
    </location>
</feature>
<dbReference type="EMBL" id="BMTP01000021">
    <property type="protein sequence ID" value="GGU63291.1"/>
    <property type="molecule type" value="Genomic_DNA"/>
</dbReference>
<dbReference type="InterPro" id="IPR036513">
    <property type="entry name" value="STAS_dom_sf"/>
</dbReference>
<dbReference type="SUPFAM" id="SSF52091">
    <property type="entry name" value="SpoIIaa-like"/>
    <property type="match status" value="1"/>
</dbReference>
<accession>A0A918I3E0</accession>
<sequence>MTSPVDGALELRATPTASDTCGQPRPGTWPSTRARPLAEATGVIKRHPHLRHLHLHPGLAELSICDSLGLSALLRIERFTSTGARLHLDNRSPALDRLLALTGTYDHLVRKATDDQSVPDTHVHRRGAGMTRIRHEPARRRGRRTPRWTAYRSAGSVPGPSSASGRR</sequence>
<evidence type="ECO:0000313" key="3">
    <source>
        <dbReference type="Proteomes" id="UP000636661"/>
    </source>
</evidence>
<gene>
    <name evidence="2" type="ORF">GCM10010274_60030</name>
</gene>
<dbReference type="AlphaFoldDB" id="A0A918I3E0"/>
<feature type="compositionally biased region" description="Basic residues" evidence="1">
    <location>
        <begin position="137"/>
        <end position="146"/>
    </location>
</feature>
<reference evidence="2" key="1">
    <citation type="journal article" date="2014" name="Int. J. Syst. Evol. Microbiol.">
        <title>Complete genome sequence of Corynebacterium casei LMG S-19264T (=DSM 44701T), isolated from a smear-ripened cheese.</title>
        <authorList>
            <consortium name="US DOE Joint Genome Institute (JGI-PGF)"/>
            <person name="Walter F."/>
            <person name="Albersmeier A."/>
            <person name="Kalinowski J."/>
            <person name="Ruckert C."/>
        </authorList>
    </citation>
    <scope>NUCLEOTIDE SEQUENCE</scope>
    <source>
        <strain evidence="2">JCM 4391</strain>
    </source>
</reference>
<evidence type="ECO:0000313" key="2">
    <source>
        <dbReference type="EMBL" id="GGU63291.1"/>
    </source>
</evidence>
<organism evidence="2 3">
    <name type="scientific">Streptomyces lavendofoliae</name>
    <dbReference type="NCBI Taxonomy" id="67314"/>
    <lineage>
        <taxon>Bacteria</taxon>
        <taxon>Bacillati</taxon>
        <taxon>Actinomycetota</taxon>
        <taxon>Actinomycetes</taxon>
        <taxon>Kitasatosporales</taxon>
        <taxon>Streptomycetaceae</taxon>
        <taxon>Streptomyces</taxon>
    </lineage>
</organism>
<reference evidence="2" key="2">
    <citation type="submission" date="2020-09" db="EMBL/GenBank/DDBJ databases">
        <authorList>
            <person name="Sun Q."/>
            <person name="Ohkuma M."/>
        </authorList>
    </citation>
    <scope>NUCLEOTIDE SEQUENCE</scope>
    <source>
        <strain evidence="2">JCM 4391</strain>
    </source>
</reference>
<proteinExistence type="predicted"/>
<evidence type="ECO:0000256" key="1">
    <source>
        <dbReference type="SAM" id="MobiDB-lite"/>
    </source>
</evidence>
<evidence type="ECO:0008006" key="4">
    <source>
        <dbReference type="Google" id="ProtNLM"/>
    </source>
</evidence>
<comment type="caution">
    <text evidence="2">The sequence shown here is derived from an EMBL/GenBank/DDBJ whole genome shotgun (WGS) entry which is preliminary data.</text>
</comment>